<reference evidence="1 2" key="1">
    <citation type="journal article" date="2018" name="Nat. Ecol. Evol.">
        <title>Pezizomycetes genomes reveal the molecular basis of ectomycorrhizal truffle lifestyle.</title>
        <authorList>
            <person name="Murat C."/>
            <person name="Payen T."/>
            <person name="Noel B."/>
            <person name="Kuo A."/>
            <person name="Morin E."/>
            <person name="Chen J."/>
            <person name="Kohler A."/>
            <person name="Krizsan K."/>
            <person name="Balestrini R."/>
            <person name="Da Silva C."/>
            <person name="Montanini B."/>
            <person name="Hainaut M."/>
            <person name="Levati E."/>
            <person name="Barry K.W."/>
            <person name="Belfiori B."/>
            <person name="Cichocki N."/>
            <person name="Clum A."/>
            <person name="Dockter R.B."/>
            <person name="Fauchery L."/>
            <person name="Guy J."/>
            <person name="Iotti M."/>
            <person name="Le Tacon F."/>
            <person name="Lindquist E.A."/>
            <person name="Lipzen A."/>
            <person name="Malagnac F."/>
            <person name="Mello A."/>
            <person name="Molinier V."/>
            <person name="Miyauchi S."/>
            <person name="Poulain J."/>
            <person name="Riccioni C."/>
            <person name="Rubini A."/>
            <person name="Sitrit Y."/>
            <person name="Splivallo R."/>
            <person name="Traeger S."/>
            <person name="Wang M."/>
            <person name="Zifcakova L."/>
            <person name="Wipf D."/>
            <person name="Zambonelli A."/>
            <person name="Paolocci F."/>
            <person name="Nowrousian M."/>
            <person name="Ottonello S."/>
            <person name="Baldrian P."/>
            <person name="Spatafora J.W."/>
            <person name="Henrissat B."/>
            <person name="Nagy L.G."/>
            <person name="Aury J.M."/>
            <person name="Wincker P."/>
            <person name="Grigoriev I.V."/>
            <person name="Bonfante P."/>
            <person name="Martin F.M."/>
        </authorList>
    </citation>
    <scope>NUCLEOTIDE SEQUENCE [LARGE SCALE GENOMIC DNA]</scope>
    <source>
        <strain evidence="1 2">RN42</strain>
    </source>
</reference>
<name>A0A3N4I043_ASCIM</name>
<organism evidence="1 2">
    <name type="scientific">Ascobolus immersus RN42</name>
    <dbReference type="NCBI Taxonomy" id="1160509"/>
    <lineage>
        <taxon>Eukaryota</taxon>
        <taxon>Fungi</taxon>
        <taxon>Dikarya</taxon>
        <taxon>Ascomycota</taxon>
        <taxon>Pezizomycotina</taxon>
        <taxon>Pezizomycetes</taxon>
        <taxon>Pezizales</taxon>
        <taxon>Ascobolaceae</taxon>
        <taxon>Ascobolus</taxon>
    </lineage>
</organism>
<proteinExistence type="predicted"/>
<keyword evidence="2" id="KW-1185">Reference proteome</keyword>
<protein>
    <submittedName>
        <fullName evidence="1">Uncharacterized protein</fullName>
    </submittedName>
</protein>
<dbReference type="AlphaFoldDB" id="A0A3N4I043"/>
<accession>A0A3N4I043</accession>
<sequence length="171" mass="19093">MLQMAYQHPQGLYCSDSMTYEVTLNWSLISMALASEFVRSPDTVNNVCKVLVSTSFCSSFTPETILRIRPPSRTSTDRKFSRRIAISIGQQFLLQCGTPPTTNRFCSAGTFELCLGLPAFPYKFKLDFFQKSNRGRAISKYPALCGRDSEFPKEVEKAHFSADGSQVCGKG</sequence>
<gene>
    <name evidence="1" type="ORF">BJ508DRAFT_160985</name>
</gene>
<evidence type="ECO:0000313" key="2">
    <source>
        <dbReference type="Proteomes" id="UP000275078"/>
    </source>
</evidence>
<dbReference type="EMBL" id="ML119716">
    <property type="protein sequence ID" value="RPA78088.1"/>
    <property type="molecule type" value="Genomic_DNA"/>
</dbReference>
<evidence type="ECO:0000313" key="1">
    <source>
        <dbReference type="EMBL" id="RPA78088.1"/>
    </source>
</evidence>
<dbReference type="Proteomes" id="UP000275078">
    <property type="component" value="Unassembled WGS sequence"/>
</dbReference>